<dbReference type="Gene3D" id="3.90.920.10">
    <property type="entry name" value="DNA primase, PRIM domain"/>
    <property type="match status" value="1"/>
</dbReference>
<name>A0A5Q2N0Y4_9FIRM</name>
<keyword evidence="2" id="KW-0436">Ligase</keyword>
<dbReference type="KEGG" id="hcv:FTV88_1074"/>
<dbReference type="EMBL" id="CP045875">
    <property type="protein sequence ID" value="QGG47226.1"/>
    <property type="molecule type" value="Genomic_DNA"/>
</dbReference>
<sequence>MPHLQKRPIVMVRHPDGVEGKSFYQKESPSFRPSWLPVLLSTPVRVRSPLPIVS</sequence>
<dbReference type="AlphaFoldDB" id="A0A5Q2N0Y4"/>
<proteinExistence type="predicted"/>
<gene>
    <name evidence="2" type="primary">ligD1</name>
    <name evidence="2" type="ORF">FTV88_1074</name>
</gene>
<dbReference type="InterPro" id="IPR014145">
    <property type="entry name" value="LigD_pol_dom"/>
</dbReference>
<dbReference type="GO" id="GO:0003910">
    <property type="term" value="F:DNA ligase (ATP) activity"/>
    <property type="evidence" value="ECO:0007669"/>
    <property type="project" value="UniProtKB-EC"/>
</dbReference>
<dbReference type="Proteomes" id="UP000366051">
    <property type="component" value="Chromosome"/>
</dbReference>
<feature type="domain" description="DNA ligase D polymerase" evidence="1">
    <location>
        <begin position="1"/>
        <end position="39"/>
    </location>
</feature>
<dbReference type="Pfam" id="PF21686">
    <property type="entry name" value="LigD_Prim-Pol"/>
    <property type="match status" value="1"/>
</dbReference>
<evidence type="ECO:0000313" key="3">
    <source>
        <dbReference type="Proteomes" id="UP000366051"/>
    </source>
</evidence>
<keyword evidence="3" id="KW-1185">Reference proteome</keyword>
<dbReference type="EC" id="6.5.1.1" evidence="2"/>
<evidence type="ECO:0000259" key="1">
    <source>
        <dbReference type="Pfam" id="PF21686"/>
    </source>
</evidence>
<reference evidence="3" key="1">
    <citation type="submission" date="2019-11" db="EMBL/GenBank/DDBJ databases">
        <title>Genome sequence of Heliorestis convoluta strain HH, an alkaliphilic and minimalistic phototrophic bacterium from a soda lake in Egypt.</title>
        <authorList>
            <person name="Dewey E.D."/>
            <person name="Stokes L.M."/>
            <person name="Burchell B.M."/>
            <person name="Shaffer K.N."/>
            <person name="Huntington A.M."/>
            <person name="Baker J.M."/>
            <person name="Nadendla S."/>
            <person name="Giglio M.G."/>
            <person name="Touchman J.W."/>
            <person name="Blankenship R.E."/>
            <person name="Madigan M.T."/>
            <person name="Sattley W.M."/>
        </authorList>
    </citation>
    <scope>NUCLEOTIDE SEQUENCE [LARGE SCALE GENOMIC DNA]</scope>
    <source>
        <strain evidence="3">HH</strain>
    </source>
</reference>
<evidence type="ECO:0000313" key="2">
    <source>
        <dbReference type="EMBL" id="QGG47226.1"/>
    </source>
</evidence>
<organism evidence="2 3">
    <name type="scientific">Heliorestis convoluta</name>
    <dbReference type="NCBI Taxonomy" id="356322"/>
    <lineage>
        <taxon>Bacteria</taxon>
        <taxon>Bacillati</taxon>
        <taxon>Bacillota</taxon>
        <taxon>Clostridia</taxon>
        <taxon>Eubacteriales</taxon>
        <taxon>Heliobacteriaceae</taxon>
        <taxon>Heliorestis</taxon>
    </lineage>
</organism>
<protein>
    <submittedName>
        <fullName evidence="2">ATP-dependent DNA ligase, putative</fullName>
        <ecNumber evidence="2">6.5.1.1</ecNumber>
    </submittedName>
</protein>
<accession>A0A5Q2N0Y4</accession>